<protein>
    <submittedName>
        <fullName evidence="1">Uncharacterized protein</fullName>
    </submittedName>
</protein>
<sequence length="92" mass="10578">MPFPCRSISVIGASRRPFCAFREQSRTQLSQSFGRNKRKSCAAFATVRFPSLMVKISTLFFLPFSSSSSLLRRFEELPYLEEFLPQVHLSSH</sequence>
<name>A0AAV4XSQ8_CAEEX</name>
<accession>A0AAV4XSQ8</accession>
<gene>
    <name evidence="1" type="ORF">CEXT_551191</name>
</gene>
<keyword evidence="2" id="KW-1185">Reference proteome</keyword>
<evidence type="ECO:0000313" key="2">
    <source>
        <dbReference type="Proteomes" id="UP001054945"/>
    </source>
</evidence>
<proteinExistence type="predicted"/>
<dbReference type="Proteomes" id="UP001054945">
    <property type="component" value="Unassembled WGS sequence"/>
</dbReference>
<dbReference type="EMBL" id="BPLR01018190">
    <property type="protein sequence ID" value="GIY97618.1"/>
    <property type="molecule type" value="Genomic_DNA"/>
</dbReference>
<dbReference type="AlphaFoldDB" id="A0AAV4XSQ8"/>
<comment type="caution">
    <text evidence="1">The sequence shown here is derived from an EMBL/GenBank/DDBJ whole genome shotgun (WGS) entry which is preliminary data.</text>
</comment>
<organism evidence="1 2">
    <name type="scientific">Caerostris extrusa</name>
    <name type="common">Bark spider</name>
    <name type="synonym">Caerostris bankana</name>
    <dbReference type="NCBI Taxonomy" id="172846"/>
    <lineage>
        <taxon>Eukaryota</taxon>
        <taxon>Metazoa</taxon>
        <taxon>Ecdysozoa</taxon>
        <taxon>Arthropoda</taxon>
        <taxon>Chelicerata</taxon>
        <taxon>Arachnida</taxon>
        <taxon>Araneae</taxon>
        <taxon>Araneomorphae</taxon>
        <taxon>Entelegynae</taxon>
        <taxon>Araneoidea</taxon>
        <taxon>Araneidae</taxon>
        <taxon>Caerostris</taxon>
    </lineage>
</organism>
<evidence type="ECO:0000313" key="1">
    <source>
        <dbReference type="EMBL" id="GIY97618.1"/>
    </source>
</evidence>
<reference evidence="1 2" key="1">
    <citation type="submission" date="2021-06" db="EMBL/GenBank/DDBJ databases">
        <title>Caerostris extrusa draft genome.</title>
        <authorList>
            <person name="Kono N."/>
            <person name="Arakawa K."/>
        </authorList>
    </citation>
    <scope>NUCLEOTIDE SEQUENCE [LARGE SCALE GENOMIC DNA]</scope>
</reference>